<reference evidence="1 2" key="1">
    <citation type="submission" date="2024-07" db="EMBL/GenBank/DDBJ databases">
        <title>Characterization of a bacterium isolated from hydrolysated instant sea cucumber by whole-genome sequencing and metabolomics.</title>
        <authorList>
            <person name="Luo X."/>
            <person name="Zhang Z."/>
            <person name="Zheng Z."/>
            <person name="Zhang W."/>
            <person name="Ming T."/>
            <person name="Jiao L."/>
            <person name="Su X."/>
            <person name="Kong F."/>
            <person name="Xu J."/>
        </authorList>
    </citation>
    <scope>NUCLEOTIDE SEQUENCE [LARGE SCALE GENOMIC DNA]</scope>
    <source>
        <strain evidence="1 2">XL-2024</strain>
    </source>
</reference>
<dbReference type="RefSeq" id="WP_368636534.1">
    <property type="nucleotide sequence ID" value="NZ_JBFRHK010000005.1"/>
</dbReference>
<protein>
    <recommendedName>
        <fullName evidence="3">Immunity protein 30 domain-containing protein</fullName>
    </recommendedName>
</protein>
<proteinExistence type="predicted"/>
<accession>A0ABV3VXL8</accession>
<name>A0ABV3VXL8_9BACI</name>
<sequence>MKYAEEMLGIIEELETTSLTNAVPLMKKIERETRQEIGIVSEAFFSNPTITERLIIIGQKYNDNDKILEEVIRTVTTISERFGVKTQVVYDFLISHIESKNNKIKFEIASCVPLLPQFDHYDKKWEYILSIPKIPPKKYSIDIFQRVIKRRIAEVPSDLKENMITIIENFINTKNLHSVVREYYEEIIEQLRSIDNSR</sequence>
<comment type="caution">
    <text evidence="1">The sequence shown here is derived from an EMBL/GenBank/DDBJ whole genome shotgun (WGS) entry which is preliminary data.</text>
</comment>
<dbReference type="InterPro" id="IPR016024">
    <property type="entry name" value="ARM-type_fold"/>
</dbReference>
<evidence type="ECO:0000313" key="1">
    <source>
        <dbReference type="EMBL" id="MEX3745667.1"/>
    </source>
</evidence>
<organism evidence="1 2">
    <name type="scientific">Lysinibacillus xylanilyticus</name>
    <dbReference type="NCBI Taxonomy" id="582475"/>
    <lineage>
        <taxon>Bacteria</taxon>
        <taxon>Bacillati</taxon>
        <taxon>Bacillota</taxon>
        <taxon>Bacilli</taxon>
        <taxon>Bacillales</taxon>
        <taxon>Bacillaceae</taxon>
        <taxon>Lysinibacillus</taxon>
    </lineage>
</organism>
<dbReference type="Proteomes" id="UP001558534">
    <property type="component" value="Unassembled WGS sequence"/>
</dbReference>
<evidence type="ECO:0008006" key="3">
    <source>
        <dbReference type="Google" id="ProtNLM"/>
    </source>
</evidence>
<gene>
    <name evidence="1" type="ORF">AB1300_11025</name>
</gene>
<evidence type="ECO:0000313" key="2">
    <source>
        <dbReference type="Proteomes" id="UP001558534"/>
    </source>
</evidence>
<keyword evidence="2" id="KW-1185">Reference proteome</keyword>
<dbReference type="SUPFAM" id="SSF48371">
    <property type="entry name" value="ARM repeat"/>
    <property type="match status" value="1"/>
</dbReference>
<dbReference type="EMBL" id="JBFRHK010000005">
    <property type="protein sequence ID" value="MEX3745667.1"/>
    <property type="molecule type" value="Genomic_DNA"/>
</dbReference>